<dbReference type="SMART" id="SM00741">
    <property type="entry name" value="SapB"/>
    <property type="match status" value="4"/>
</dbReference>
<dbReference type="PANTHER" id="PTHR11480:SF36">
    <property type="entry name" value="PROSAPOSIN"/>
    <property type="match status" value="1"/>
</dbReference>
<dbReference type="PROSITE" id="PS50015">
    <property type="entry name" value="SAP_B"/>
    <property type="match status" value="4"/>
</dbReference>
<evidence type="ECO:0000256" key="10">
    <source>
        <dbReference type="ARBA" id="ARBA00037231"/>
    </source>
</evidence>
<evidence type="ECO:0000256" key="1">
    <source>
        <dbReference type="ARBA" id="ARBA00004371"/>
    </source>
</evidence>
<dbReference type="InterPro" id="IPR011001">
    <property type="entry name" value="Saposin-like"/>
</dbReference>
<evidence type="ECO:0000256" key="4">
    <source>
        <dbReference type="ARBA" id="ARBA00022729"/>
    </source>
</evidence>
<sequence>MARLTCLLALLGCVAAALANPIVFQKDCAQGPEVWCENLKTASHCNAVKHCQQNVWNKPTVESIPCELCKEIVTVAGKFLKNNDTEEEIHAYMSKACEFLSDQGLVSECKEMVDSYLPNILDMIKGEFDNPGVVCNALTLCQSLQKHLASVKLQKQLQSNKIPELDFSELASPFMANVPLLLYPQEQPKEKSQGSGDVCKDCVQLVTDVQEAVKSNSSFVQRFIQHALEECEHLAPSMVDQCKDYISQYSDLAIQLFVQMQEQSPQSLCSMVGFCSSFSKSVPLQTLVPAKAIHELKAEPLENSPSQAESLSLCDACEIMVEEVASLLESNKSEEEIVHAMEAVCAVLPVKLRDECKSFVEVYGKAIIDMLLEATDPKMVCVMLKCCANKAVPAEKIAPVQSPAGDVCDLCKMIVAYLDKQLLKNATTEEIEEALEKVCSMLPQSYRDQCDQFVEDYEPMAVQLLAEMMDPGFVCGKLGVCAASTKPLLGSEMCVWGPGYWCKNMETATKCNAVDHCKHHVWN</sequence>
<dbReference type="InterPro" id="IPR008373">
    <property type="entry name" value="Saposin"/>
</dbReference>
<evidence type="ECO:0000256" key="3">
    <source>
        <dbReference type="ARBA" id="ARBA00022525"/>
    </source>
</evidence>
<dbReference type="PANTHER" id="PTHR11480">
    <property type="entry name" value="SAPOSIN-RELATED"/>
    <property type="match status" value="1"/>
</dbReference>
<feature type="domain" description="Saposin A-type" evidence="15">
    <location>
        <begin position="21"/>
        <end position="61"/>
    </location>
</feature>
<evidence type="ECO:0000256" key="9">
    <source>
        <dbReference type="ARBA" id="ARBA00037150"/>
    </source>
</evidence>
<evidence type="ECO:0000256" key="8">
    <source>
        <dbReference type="ARBA" id="ARBA00023228"/>
    </source>
</evidence>
<dbReference type="SMART" id="SM00162">
    <property type="entry name" value="SAPA"/>
    <property type="match status" value="2"/>
</dbReference>
<evidence type="ECO:0000259" key="15">
    <source>
        <dbReference type="PROSITE" id="PS51110"/>
    </source>
</evidence>
<evidence type="ECO:0000256" key="5">
    <source>
        <dbReference type="ARBA" id="ARBA00022737"/>
    </source>
</evidence>
<dbReference type="Pfam" id="PF02199">
    <property type="entry name" value="SapA"/>
    <property type="match status" value="2"/>
</dbReference>
<dbReference type="Pfam" id="PF03489">
    <property type="entry name" value="SapB_2"/>
    <property type="match status" value="4"/>
</dbReference>
<evidence type="ECO:0000256" key="6">
    <source>
        <dbReference type="ARBA" id="ARBA00023157"/>
    </source>
</evidence>
<keyword evidence="7" id="KW-0325">Glycoprotein</keyword>
<feature type="signal peptide" evidence="13">
    <location>
        <begin position="1"/>
        <end position="19"/>
    </location>
</feature>
<dbReference type="PRINTS" id="PR01797">
    <property type="entry name" value="SAPOSIN"/>
</dbReference>
<proteinExistence type="predicted"/>
<dbReference type="RefSeq" id="XP_015278393.1">
    <property type="nucleotide sequence ID" value="XM_015422907.1"/>
</dbReference>
<feature type="chain" id="PRO_5045016761" description="Prosaposin" evidence="13">
    <location>
        <begin position="20"/>
        <end position="523"/>
    </location>
</feature>
<keyword evidence="16" id="KW-1185">Reference proteome</keyword>
<accession>A0ABM1KXF6</accession>
<dbReference type="Proteomes" id="UP000694871">
    <property type="component" value="Unplaced"/>
</dbReference>
<dbReference type="SUPFAM" id="SSF47862">
    <property type="entry name" value="Saposin"/>
    <property type="match status" value="4"/>
</dbReference>
<dbReference type="PIRSF" id="PIRSF002431">
    <property type="entry name" value="Saposin"/>
    <property type="match status" value="1"/>
</dbReference>
<dbReference type="InterPro" id="IPR008139">
    <property type="entry name" value="SaposinB_dom"/>
</dbReference>
<dbReference type="InterPro" id="IPR021165">
    <property type="entry name" value="Saposin_chordata"/>
</dbReference>
<evidence type="ECO:0000256" key="7">
    <source>
        <dbReference type="ARBA" id="ARBA00023180"/>
    </source>
</evidence>
<evidence type="ECO:0000313" key="16">
    <source>
        <dbReference type="Proteomes" id="UP000694871"/>
    </source>
</evidence>
<keyword evidence="8" id="KW-0458">Lysosome</keyword>
<comment type="function">
    <text evidence="9">Saposin-A and saposin-C stimulate the hydrolysis of glucosylceramide by beta-glucosylceramidase (EC 3.2.1.45) and galactosylceramide by beta-galactosylceramidase (EC 3.2.1.46). Saposin-C apparently acts by combining with the enzyme and acidic lipid to form an activated complex, rather than by solubilizing the substrate.</text>
</comment>
<evidence type="ECO:0000256" key="12">
    <source>
        <dbReference type="ARBA" id="ARBA00040265"/>
    </source>
</evidence>
<dbReference type="InterPro" id="IPR003119">
    <property type="entry name" value="SAP_A"/>
</dbReference>
<organism evidence="16 17">
    <name type="scientific">Gekko japonicus</name>
    <name type="common">Schlegel's Japanese gecko</name>
    <dbReference type="NCBI Taxonomy" id="146911"/>
    <lineage>
        <taxon>Eukaryota</taxon>
        <taxon>Metazoa</taxon>
        <taxon>Chordata</taxon>
        <taxon>Craniata</taxon>
        <taxon>Vertebrata</taxon>
        <taxon>Euteleostomi</taxon>
        <taxon>Lepidosauria</taxon>
        <taxon>Squamata</taxon>
        <taxon>Bifurcata</taxon>
        <taxon>Gekkota</taxon>
        <taxon>Gekkonidae</taxon>
        <taxon>Gekkoninae</taxon>
        <taxon>Gekko</taxon>
    </lineage>
</organism>
<evidence type="ECO:0000256" key="13">
    <source>
        <dbReference type="PIRNR" id="PIRNR002431"/>
    </source>
</evidence>
<feature type="domain" description="Saposin B-type" evidence="14">
    <location>
        <begin position="310"/>
        <end position="391"/>
    </location>
</feature>
<keyword evidence="5" id="KW-0677">Repeat</keyword>
<dbReference type="GeneID" id="107120257"/>
<evidence type="ECO:0000313" key="17">
    <source>
        <dbReference type="RefSeq" id="XP_015278393.1"/>
    </source>
</evidence>
<evidence type="ECO:0000259" key="14">
    <source>
        <dbReference type="PROSITE" id="PS50015"/>
    </source>
</evidence>
<dbReference type="Gene3D" id="1.10.225.10">
    <property type="entry name" value="Saposin-like"/>
    <property type="match status" value="4"/>
</dbReference>
<evidence type="ECO:0000256" key="2">
    <source>
        <dbReference type="ARBA" id="ARBA00004613"/>
    </source>
</evidence>
<keyword evidence="3" id="KW-0964">Secreted</keyword>
<dbReference type="PROSITE" id="PS51110">
    <property type="entry name" value="SAP_A"/>
    <property type="match status" value="2"/>
</dbReference>
<feature type="domain" description="Saposin A-type" evidence="15">
    <location>
        <begin position="487"/>
        <end position="523"/>
    </location>
</feature>
<feature type="domain" description="Saposin B-type" evidence="14">
    <location>
        <begin position="195"/>
        <end position="279"/>
    </location>
</feature>
<dbReference type="Pfam" id="PF05184">
    <property type="entry name" value="SapB_1"/>
    <property type="match status" value="3"/>
</dbReference>
<dbReference type="InterPro" id="IPR007856">
    <property type="entry name" value="SapB_1"/>
</dbReference>
<comment type="function">
    <text evidence="11">Saposin-B stimulates the hydrolysis of galacto-cerebroside sulfate by arylsulfatase A (EC 3.1.6.8), GM1 gangliosides by beta-galactosidase (EC 3.2.1.23) and globotriaosylceramide by alpha-galactosidase A (EC 3.2.1.22). Saposin-B forms a solubilizing complex with the substrates of the sphingolipid hydrolases.</text>
</comment>
<feature type="domain" description="Saposin B-type" evidence="14">
    <location>
        <begin position="62"/>
        <end position="145"/>
    </location>
</feature>
<comment type="subcellular location">
    <subcellularLocation>
        <location evidence="1">Lysosome</location>
    </subcellularLocation>
    <subcellularLocation>
        <location evidence="2">Secreted</location>
    </subcellularLocation>
</comment>
<protein>
    <recommendedName>
        <fullName evidence="12">Prosaposin</fullName>
    </recommendedName>
</protein>
<keyword evidence="4 13" id="KW-0732">Signal</keyword>
<gene>
    <name evidence="17" type="primary">PSAP</name>
</gene>
<feature type="domain" description="Saposin B-type" evidence="14">
    <location>
        <begin position="404"/>
        <end position="485"/>
    </location>
</feature>
<reference evidence="17" key="1">
    <citation type="submission" date="2025-08" db="UniProtKB">
        <authorList>
            <consortium name="RefSeq"/>
        </authorList>
    </citation>
    <scope>IDENTIFICATION</scope>
</reference>
<comment type="function">
    <text evidence="10">Saposin-D is a specific sphingomyelin phosphodiesterase activator (EC 3.1.4.12).</text>
</comment>
<dbReference type="InterPro" id="IPR008138">
    <property type="entry name" value="SapB_2"/>
</dbReference>
<dbReference type="InterPro" id="IPR051428">
    <property type="entry name" value="Sphingo_Act-Surfact_Prot"/>
</dbReference>
<name>A0ABM1KXF6_GEKJA</name>
<evidence type="ECO:0000256" key="11">
    <source>
        <dbReference type="ARBA" id="ARBA00037606"/>
    </source>
</evidence>
<keyword evidence="6" id="KW-1015">Disulfide bond</keyword>